<dbReference type="GO" id="GO:0030288">
    <property type="term" value="C:outer membrane-bounded periplasmic space"/>
    <property type="evidence" value="ECO:0007669"/>
    <property type="project" value="TreeGrafter"/>
</dbReference>
<organism evidence="6">
    <name type="scientific">Alloyangia mangrovi</name>
    <dbReference type="NCBI Taxonomy" id="1779329"/>
    <lineage>
        <taxon>Bacteria</taxon>
        <taxon>Pseudomonadati</taxon>
        <taxon>Pseudomonadota</taxon>
        <taxon>Alphaproteobacteria</taxon>
        <taxon>Rhodobacterales</taxon>
        <taxon>Roseobacteraceae</taxon>
        <taxon>Alloyangia</taxon>
    </lineage>
</organism>
<gene>
    <name evidence="6" type="ORF">CLG85_05940</name>
</gene>
<name>A0A2A3JY51_9RHOB</name>
<feature type="signal peptide" evidence="4">
    <location>
        <begin position="1"/>
        <end position="28"/>
    </location>
</feature>
<dbReference type="AlphaFoldDB" id="A0A2A3JY51"/>
<evidence type="ECO:0000256" key="3">
    <source>
        <dbReference type="ARBA" id="ARBA00022729"/>
    </source>
</evidence>
<accession>A0A2A3JY51</accession>
<dbReference type="SUPFAM" id="SSF53822">
    <property type="entry name" value="Periplasmic binding protein-like I"/>
    <property type="match status" value="1"/>
</dbReference>
<reference evidence="6" key="1">
    <citation type="submission" date="2017-09" db="EMBL/GenBank/DDBJ databases">
        <title>Yangia sp. SAOS 153D whole genome sequencing.</title>
        <authorList>
            <person name="Verma A."/>
            <person name="Krishnamurthi S."/>
        </authorList>
    </citation>
    <scope>NUCLEOTIDE SEQUENCE [LARGE SCALE GENOMIC DNA]</scope>
    <source>
        <strain evidence="6">SAOS 153D</strain>
    </source>
</reference>
<feature type="domain" description="Periplasmic binding protein" evidence="5">
    <location>
        <begin position="39"/>
        <end position="305"/>
    </location>
</feature>
<feature type="chain" id="PRO_5012517107" description="Periplasmic binding protein domain-containing protein" evidence="4">
    <location>
        <begin position="29"/>
        <end position="368"/>
    </location>
</feature>
<dbReference type="GO" id="GO:0030246">
    <property type="term" value="F:carbohydrate binding"/>
    <property type="evidence" value="ECO:0007669"/>
    <property type="project" value="TreeGrafter"/>
</dbReference>
<protein>
    <recommendedName>
        <fullName evidence="5">Periplasmic binding protein domain-containing protein</fullName>
    </recommendedName>
</protein>
<dbReference type="InterPro" id="IPR025997">
    <property type="entry name" value="SBP_2_dom"/>
</dbReference>
<evidence type="ECO:0000256" key="4">
    <source>
        <dbReference type="SAM" id="SignalP"/>
    </source>
</evidence>
<dbReference type="InterPro" id="IPR050555">
    <property type="entry name" value="Bact_Solute-Bind_Prot2"/>
</dbReference>
<dbReference type="Pfam" id="PF13407">
    <property type="entry name" value="Peripla_BP_4"/>
    <property type="match status" value="1"/>
</dbReference>
<evidence type="ECO:0000256" key="2">
    <source>
        <dbReference type="ARBA" id="ARBA00007639"/>
    </source>
</evidence>
<comment type="subcellular location">
    <subcellularLocation>
        <location evidence="1">Periplasm</location>
    </subcellularLocation>
</comment>
<evidence type="ECO:0000313" key="6">
    <source>
        <dbReference type="EMBL" id="PBD20093.1"/>
    </source>
</evidence>
<evidence type="ECO:0000256" key="1">
    <source>
        <dbReference type="ARBA" id="ARBA00004418"/>
    </source>
</evidence>
<comment type="similarity">
    <text evidence="2">Belongs to the bacterial solute-binding protein 2 family.</text>
</comment>
<sequence length="368" mass="39056">MERFMIRKSHTLSVSAAALCLQVVTASAQDADVTGKFYYILPDVETVRFEQFDRPAFEKAAAELMPNAQVEVLNSENNVQRQTSQVQAAIANGAKAIVLITVDPKQAAGSLALAADAGIPVICMAHACHGGPAFAYLTAPFIEIGEKQAQKAAEVIEQHFSETGEPFRLAKIYGDPKFPFYTDQVKGIDPILDPLVEAGKLEVVCEADALLWLPPRAQTAMSQCIAKTDGQVDGIFAMNDDTGGAALAAVEAAAIGSVKLFGGYDASIAGVRRVAAGQQEMDMTVDYVGMNRLAVELSIMAAQGQTIPGDMVVTSYDNDYPGGLPEVHAVNSVILPETIQEAVLDAGLYTREQLCGGIAVDTDLCKAN</sequence>
<dbReference type="InterPro" id="IPR028082">
    <property type="entry name" value="Peripla_BP_I"/>
</dbReference>
<dbReference type="PANTHER" id="PTHR30036">
    <property type="entry name" value="D-XYLOSE-BINDING PERIPLASMIC PROTEIN"/>
    <property type="match status" value="1"/>
</dbReference>
<dbReference type="PANTHER" id="PTHR30036:SF1">
    <property type="entry name" value="D-XYLOSE-BINDING PERIPLASMIC PROTEIN"/>
    <property type="match status" value="1"/>
</dbReference>
<dbReference type="EMBL" id="NTHN01000076">
    <property type="protein sequence ID" value="PBD20093.1"/>
    <property type="molecule type" value="Genomic_DNA"/>
</dbReference>
<evidence type="ECO:0000259" key="5">
    <source>
        <dbReference type="Pfam" id="PF13407"/>
    </source>
</evidence>
<keyword evidence="3 4" id="KW-0732">Signal</keyword>
<dbReference type="OrthoDB" id="9769193at2"/>
<proteinExistence type="inferred from homology"/>
<comment type="caution">
    <text evidence="6">The sequence shown here is derived from an EMBL/GenBank/DDBJ whole genome shotgun (WGS) entry which is preliminary data.</text>
</comment>
<dbReference type="Gene3D" id="3.40.50.2300">
    <property type="match status" value="2"/>
</dbReference>